<proteinExistence type="predicted"/>
<dbReference type="OrthoDB" id="3248508at2759"/>
<dbReference type="AlphaFoldDB" id="L8X269"/>
<feature type="compositionally biased region" description="Basic and acidic residues" evidence="1">
    <location>
        <begin position="587"/>
        <end position="597"/>
    </location>
</feature>
<protein>
    <submittedName>
        <fullName evidence="3">Alpha/beta hydrolase family domain-containing protein</fullName>
    </submittedName>
</protein>
<dbReference type="GO" id="GO:0016787">
    <property type="term" value="F:hydrolase activity"/>
    <property type="evidence" value="ECO:0007669"/>
    <property type="project" value="UniProtKB-KW"/>
</dbReference>
<dbReference type="PANTHER" id="PTHR47842:SF3">
    <property type="entry name" value="DUF676 DOMAIN-CONTAINING PROTEIN"/>
    <property type="match status" value="1"/>
</dbReference>
<dbReference type="Proteomes" id="UP000011668">
    <property type="component" value="Unassembled WGS sequence"/>
</dbReference>
<keyword evidence="4" id="KW-1185">Reference proteome</keyword>
<feature type="region of interest" description="Disordered" evidence="1">
    <location>
        <begin position="577"/>
        <end position="644"/>
    </location>
</feature>
<dbReference type="Pfam" id="PF12697">
    <property type="entry name" value="Abhydrolase_6"/>
    <property type="match status" value="1"/>
</dbReference>
<evidence type="ECO:0000313" key="4">
    <source>
        <dbReference type="Proteomes" id="UP000011668"/>
    </source>
</evidence>
<reference evidence="3 4" key="1">
    <citation type="journal article" date="2013" name="Nat. Commun.">
        <title>The evolution and pathogenic mechanisms of the rice sheath blight pathogen.</title>
        <authorList>
            <person name="Zheng A."/>
            <person name="Lin R."/>
            <person name="Xu L."/>
            <person name="Qin P."/>
            <person name="Tang C."/>
            <person name="Ai P."/>
            <person name="Zhang D."/>
            <person name="Liu Y."/>
            <person name="Sun Z."/>
            <person name="Feng H."/>
            <person name="Wang Y."/>
            <person name="Chen Y."/>
            <person name="Liang X."/>
            <person name="Fu R."/>
            <person name="Li Q."/>
            <person name="Zhang J."/>
            <person name="Yu X."/>
            <person name="Xie Z."/>
            <person name="Ding L."/>
            <person name="Guan P."/>
            <person name="Tang J."/>
            <person name="Liang Y."/>
            <person name="Wang S."/>
            <person name="Deng Q."/>
            <person name="Li S."/>
            <person name="Zhu J."/>
            <person name="Wang L."/>
            <person name="Liu H."/>
            <person name="Li P."/>
        </authorList>
    </citation>
    <scope>NUCLEOTIDE SEQUENCE [LARGE SCALE GENOMIC DNA]</scope>
    <source>
        <strain evidence="4">AG-1 IA</strain>
    </source>
</reference>
<feature type="region of interest" description="Disordered" evidence="1">
    <location>
        <begin position="131"/>
        <end position="204"/>
    </location>
</feature>
<feature type="region of interest" description="Disordered" evidence="1">
    <location>
        <begin position="343"/>
        <end position="398"/>
    </location>
</feature>
<dbReference type="InterPro" id="IPR000073">
    <property type="entry name" value="AB_hydrolase_1"/>
</dbReference>
<feature type="compositionally biased region" description="Basic and acidic residues" evidence="1">
    <location>
        <begin position="415"/>
        <end position="480"/>
    </location>
</feature>
<dbReference type="InterPro" id="IPR029058">
    <property type="entry name" value="AB_hydrolase_fold"/>
</dbReference>
<evidence type="ECO:0000259" key="2">
    <source>
        <dbReference type="Pfam" id="PF12697"/>
    </source>
</evidence>
<feature type="region of interest" description="Disordered" evidence="1">
    <location>
        <begin position="883"/>
        <end position="907"/>
    </location>
</feature>
<dbReference type="PANTHER" id="PTHR47842">
    <property type="entry name" value="EXPRESSED PROTEIN"/>
    <property type="match status" value="1"/>
</dbReference>
<feature type="compositionally biased region" description="Low complexity" evidence="1">
    <location>
        <begin position="181"/>
        <end position="190"/>
    </location>
</feature>
<dbReference type="HOGENOM" id="CLU_311955_0_0_1"/>
<name>L8X269_THACA</name>
<comment type="caution">
    <text evidence="3">The sequence shown here is derived from an EMBL/GenBank/DDBJ whole genome shotgun (WGS) entry which is preliminary data.</text>
</comment>
<feature type="compositionally biased region" description="Polar residues" evidence="1">
    <location>
        <begin position="157"/>
        <end position="180"/>
    </location>
</feature>
<feature type="compositionally biased region" description="Polar residues" evidence="1">
    <location>
        <begin position="343"/>
        <end position="393"/>
    </location>
</feature>
<evidence type="ECO:0000313" key="3">
    <source>
        <dbReference type="EMBL" id="ELU44295.1"/>
    </source>
</evidence>
<dbReference type="STRING" id="983506.L8X269"/>
<feature type="compositionally biased region" description="Basic and acidic residues" evidence="1">
    <location>
        <begin position="131"/>
        <end position="151"/>
    </location>
</feature>
<dbReference type="Gene3D" id="3.40.50.1820">
    <property type="entry name" value="alpha/beta hydrolase"/>
    <property type="match status" value="1"/>
</dbReference>
<accession>L8X269</accession>
<sequence>MSSPATSDTLCLVFVHGFRGDHTSFQSFPTDLHIHLLPYIPRLQTYVYPTYKTTRALELARDHFLGWMATLPPARVILCGHSMGGLLTAEVAFAAPPGRVIGLISFDVPFLGVHPHVVLSGIASLFKKKEGKDEAEVNDPQHVEIVPKEAGRPYLQGSDSSMSVGLGASTSSLPTPNLDRSPTPSTGSPLLSPPTHPSRGALNSASPFAESLHLSGPSAPVRVVSPRLEQAFETFGLGPIPQSVHNVVHFLDKHWGFSGIKDWIVQIFEFGGCLLDPQGLINRYEKMQAWGSDETAGPYGRGWVNLWTVTVPKRRGDMPGWHASLPDDEDREAALSEAMNLSTMISDETKQNGLSPRPSVSSTGASSIQSSVSRTDTLITTQSTTPSEFTQSSKRSDDIKTALEGLQAQMAMESTTKEEKSALKEKEKELKSQQKSLEKEEKVARKEEERRTKDAERQAKKEAKERQKALDAATKRAREADKIDSPHHFVVLPRKGTDQNWICIPVAGADSEVTAHCGLFFREENHEYDRMVTDVGNIVRGFWDGDGGMRVYFIHVYQMPDNSRASSTWQITNRSHLGADRLGTPPEDGHSFERADRQPQSLQKSGKSQKSRKKSGVGPSLDQPASSIHLITHPPRPSDASAYSNKSQLVSVTGYRGIPLIYCYCTVYIDITSVNPSPAYCPHISVTRAPRKLQFGGAANQLADILKRSEATASVDGDGRCFSKTGLSKRRVEHHASLLWPELSEHVNTIQMFVKVSIKESSPVFLRLRRLNSNQKSGVWESDDARVMNAPGGYGSACNPATDRRASNPQIRQSNSLHQGPCHILYHACGDKLIIGGGPAIIQPVIIPDHYHINLAAYGCDPLLMYSEQSTRLSLSRKLSFDQRAEQTSQTSNKYDRPGQTDAGNYPSLDEFKLEVLRSKYRRTMIPRDQRGARIDTENIR</sequence>
<feature type="domain" description="AB hydrolase-1" evidence="2">
    <location>
        <begin position="12"/>
        <end position="108"/>
    </location>
</feature>
<gene>
    <name evidence="3" type="ORF">AG1IA_01671</name>
</gene>
<keyword evidence="3" id="KW-0378">Hydrolase</keyword>
<dbReference type="EMBL" id="AFRT01000359">
    <property type="protein sequence ID" value="ELU44295.1"/>
    <property type="molecule type" value="Genomic_DNA"/>
</dbReference>
<evidence type="ECO:0000256" key="1">
    <source>
        <dbReference type="SAM" id="MobiDB-lite"/>
    </source>
</evidence>
<organism evidence="3 4">
    <name type="scientific">Thanatephorus cucumeris (strain AG1-IA)</name>
    <name type="common">Rice sheath blight fungus</name>
    <name type="synonym">Rhizoctonia solani</name>
    <dbReference type="NCBI Taxonomy" id="983506"/>
    <lineage>
        <taxon>Eukaryota</taxon>
        <taxon>Fungi</taxon>
        <taxon>Dikarya</taxon>
        <taxon>Basidiomycota</taxon>
        <taxon>Agaricomycotina</taxon>
        <taxon>Agaricomycetes</taxon>
        <taxon>Cantharellales</taxon>
        <taxon>Ceratobasidiaceae</taxon>
        <taxon>Rhizoctonia</taxon>
        <taxon>Rhizoctonia solani AG-1</taxon>
    </lineage>
</organism>
<dbReference type="SUPFAM" id="SSF53474">
    <property type="entry name" value="alpha/beta-Hydrolases"/>
    <property type="match status" value="1"/>
</dbReference>
<feature type="region of interest" description="Disordered" evidence="1">
    <location>
        <begin position="410"/>
        <end position="480"/>
    </location>
</feature>